<evidence type="ECO:0000313" key="1">
    <source>
        <dbReference type="EMBL" id="KNE66320.1"/>
    </source>
</evidence>
<reference evidence="2" key="2">
    <citation type="submission" date="2009-11" db="EMBL/GenBank/DDBJ databases">
        <title>The Genome Sequence of Allomyces macrogynus strain ATCC 38327.</title>
        <authorList>
            <consortium name="The Broad Institute Genome Sequencing Platform"/>
            <person name="Russ C."/>
            <person name="Cuomo C."/>
            <person name="Shea T."/>
            <person name="Young S.K."/>
            <person name="Zeng Q."/>
            <person name="Koehrsen M."/>
            <person name="Haas B."/>
            <person name="Borodovsky M."/>
            <person name="Guigo R."/>
            <person name="Alvarado L."/>
            <person name="Berlin A."/>
            <person name="Borenstein D."/>
            <person name="Chen Z."/>
            <person name="Engels R."/>
            <person name="Freedman E."/>
            <person name="Gellesch M."/>
            <person name="Goldberg J."/>
            <person name="Griggs A."/>
            <person name="Gujja S."/>
            <person name="Heiman D."/>
            <person name="Hepburn T."/>
            <person name="Howarth C."/>
            <person name="Jen D."/>
            <person name="Larson L."/>
            <person name="Lewis B."/>
            <person name="Mehta T."/>
            <person name="Park D."/>
            <person name="Pearson M."/>
            <person name="Roberts A."/>
            <person name="Saif S."/>
            <person name="Shenoy N."/>
            <person name="Sisk P."/>
            <person name="Stolte C."/>
            <person name="Sykes S."/>
            <person name="Walk T."/>
            <person name="White J."/>
            <person name="Yandava C."/>
            <person name="Burger G."/>
            <person name="Gray M.W."/>
            <person name="Holland P.W.H."/>
            <person name="King N."/>
            <person name="Lang F.B.F."/>
            <person name="Roger A.J."/>
            <person name="Ruiz-Trillo I."/>
            <person name="Lander E."/>
            <person name="Nusbaum C."/>
        </authorList>
    </citation>
    <scope>NUCLEOTIDE SEQUENCE [LARGE SCALE GENOMIC DNA]</scope>
    <source>
        <strain evidence="2">ATCC 38327</strain>
    </source>
</reference>
<keyword evidence="2" id="KW-1185">Reference proteome</keyword>
<dbReference type="Proteomes" id="UP000054350">
    <property type="component" value="Unassembled WGS sequence"/>
</dbReference>
<dbReference type="AlphaFoldDB" id="A0A0L0SVA2"/>
<dbReference type="EMBL" id="GG745349">
    <property type="protein sequence ID" value="KNE66320.1"/>
    <property type="molecule type" value="Genomic_DNA"/>
</dbReference>
<name>A0A0L0SVA2_ALLM3</name>
<protein>
    <recommendedName>
        <fullName evidence="3">HMG box domain-containing protein</fullName>
    </recommendedName>
</protein>
<dbReference type="VEuPathDB" id="FungiDB:AMAG_10543"/>
<dbReference type="Gene3D" id="1.10.30.10">
    <property type="entry name" value="High mobility group box domain"/>
    <property type="match status" value="1"/>
</dbReference>
<reference evidence="1 2" key="1">
    <citation type="submission" date="2009-11" db="EMBL/GenBank/DDBJ databases">
        <title>Annotation of Allomyces macrogynus ATCC 38327.</title>
        <authorList>
            <consortium name="The Broad Institute Genome Sequencing Platform"/>
            <person name="Russ C."/>
            <person name="Cuomo C."/>
            <person name="Burger G."/>
            <person name="Gray M.W."/>
            <person name="Holland P.W.H."/>
            <person name="King N."/>
            <person name="Lang F.B.F."/>
            <person name="Roger A.J."/>
            <person name="Ruiz-Trillo I."/>
            <person name="Young S.K."/>
            <person name="Zeng Q."/>
            <person name="Gargeya S."/>
            <person name="Fitzgerald M."/>
            <person name="Haas B."/>
            <person name="Abouelleil A."/>
            <person name="Alvarado L."/>
            <person name="Arachchi H.M."/>
            <person name="Berlin A."/>
            <person name="Chapman S.B."/>
            <person name="Gearin G."/>
            <person name="Goldberg J."/>
            <person name="Griggs A."/>
            <person name="Gujja S."/>
            <person name="Hansen M."/>
            <person name="Heiman D."/>
            <person name="Howarth C."/>
            <person name="Larimer J."/>
            <person name="Lui A."/>
            <person name="MacDonald P.J.P."/>
            <person name="McCowen C."/>
            <person name="Montmayeur A."/>
            <person name="Murphy C."/>
            <person name="Neiman D."/>
            <person name="Pearson M."/>
            <person name="Priest M."/>
            <person name="Roberts A."/>
            <person name="Saif S."/>
            <person name="Shea T."/>
            <person name="Sisk P."/>
            <person name="Stolte C."/>
            <person name="Sykes S."/>
            <person name="Wortman J."/>
            <person name="Nusbaum C."/>
            <person name="Birren B."/>
        </authorList>
    </citation>
    <scope>NUCLEOTIDE SEQUENCE [LARGE SCALE GENOMIC DNA]</scope>
    <source>
        <strain evidence="1 2">ATCC 38327</strain>
    </source>
</reference>
<evidence type="ECO:0000313" key="2">
    <source>
        <dbReference type="Proteomes" id="UP000054350"/>
    </source>
</evidence>
<organism evidence="1 2">
    <name type="scientific">Allomyces macrogynus (strain ATCC 38327)</name>
    <name type="common">Allomyces javanicus var. macrogynus</name>
    <dbReference type="NCBI Taxonomy" id="578462"/>
    <lineage>
        <taxon>Eukaryota</taxon>
        <taxon>Fungi</taxon>
        <taxon>Fungi incertae sedis</taxon>
        <taxon>Blastocladiomycota</taxon>
        <taxon>Blastocladiomycetes</taxon>
        <taxon>Blastocladiales</taxon>
        <taxon>Blastocladiaceae</taxon>
        <taxon>Allomyces</taxon>
    </lineage>
</organism>
<evidence type="ECO:0008006" key="3">
    <source>
        <dbReference type="Google" id="ProtNLM"/>
    </source>
</evidence>
<dbReference type="InterPro" id="IPR036910">
    <property type="entry name" value="HMG_box_dom_sf"/>
</dbReference>
<sequence>MRYALHALETRPDDLPPMQYWMKTMSEQWHALPASERDQYLEAYARNKQVYHDALRAYKEKYSPLQHKLYKLAKAKADYVRLKRQVDQELFRAYGPTPEMEYLPDAIPTPRQLFMQEYRQQEQDTWWNDPSIRGDKPPTCAVLDKQARKIWNAKSDADRQRYADKVREVVEEAFRTI</sequence>
<dbReference type="OrthoDB" id="5572666at2759"/>
<dbReference type="SUPFAM" id="SSF47095">
    <property type="entry name" value="HMG-box"/>
    <property type="match status" value="1"/>
</dbReference>
<gene>
    <name evidence="1" type="ORF">AMAG_10543</name>
</gene>
<accession>A0A0L0SVA2</accession>
<proteinExistence type="predicted"/>